<gene>
    <name evidence="2" type="ORF">NP493_44g09037</name>
</gene>
<name>A0AAD9UJS4_RIDPI</name>
<dbReference type="Pfam" id="PF00554">
    <property type="entry name" value="RHD_DNA_bind"/>
    <property type="match status" value="1"/>
</dbReference>
<dbReference type="FunFam" id="2.60.40.10:FF:000046">
    <property type="entry name" value="Nuclear factor NF-kappa-B p105 subunit"/>
    <property type="match status" value="1"/>
</dbReference>
<dbReference type="EMBL" id="JAODUO010000044">
    <property type="protein sequence ID" value="KAK2191847.1"/>
    <property type="molecule type" value="Genomic_DNA"/>
</dbReference>
<dbReference type="Pfam" id="PF16179">
    <property type="entry name" value="RHD_dimer"/>
    <property type="match status" value="1"/>
</dbReference>
<dbReference type="PRINTS" id="PR00057">
    <property type="entry name" value="NFKBTNSCPFCT"/>
</dbReference>
<dbReference type="GO" id="GO:0000981">
    <property type="term" value="F:DNA-binding transcription factor activity, RNA polymerase II-specific"/>
    <property type="evidence" value="ECO:0007669"/>
    <property type="project" value="TreeGrafter"/>
</dbReference>
<proteinExistence type="predicted"/>
<dbReference type="GO" id="GO:0005634">
    <property type="term" value="C:nucleus"/>
    <property type="evidence" value="ECO:0007669"/>
    <property type="project" value="TreeGrafter"/>
</dbReference>
<evidence type="ECO:0000313" key="2">
    <source>
        <dbReference type="EMBL" id="KAK2191847.1"/>
    </source>
</evidence>
<dbReference type="CDD" id="cd01177">
    <property type="entry name" value="IPT_NFkappaB"/>
    <property type="match status" value="1"/>
</dbReference>
<dbReference type="PROSITE" id="PS01204">
    <property type="entry name" value="REL_1"/>
    <property type="match status" value="1"/>
</dbReference>
<dbReference type="PROSITE" id="PS50254">
    <property type="entry name" value="REL_2"/>
    <property type="match status" value="1"/>
</dbReference>
<evidence type="ECO:0000259" key="1">
    <source>
        <dbReference type="PROSITE" id="PS50254"/>
    </source>
</evidence>
<dbReference type="GO" id="GO:0005737">
    <property type="term" value="C:cytoplasm"/>
    <property type="evidence" value="ECO:0007669"/>
    <property type="project" value="InterPro"/>
</dbReference>
<evidence type="ECO:0000313" key="3">
    <source>
        <dbReference type="Proteomes" id="UP001209878"/>
    </source>
</evidence>
<dbReference type="InterPro" id="IPR013783">
    <property type="entry name" value="Ig-like_fold"/>
</dbReference>
<dbReference type="InterPro" id="IPR014756">
    <property type="entry name" value="Ig_E-set"/>
</dbReference>
<dbReference type="Gene3D" id="2.60.40.340">
    <property type="entry name" value="Rel homology domain (RHD), DNA-binding domain"/>
    <property type="match status" value="1"/>
</dbReference>
<dbReference type="GO" id="GO:0000978">
    <property type="term" value="F:RNA polymerase II cis-regulatory region sequence-specific DNA binding"/>
    <property type="evidence" value="ECO:0007669"/>
    <property type="project" value="TreeGrafter"/>
</dbReference>
<accession>A0AAD9UJS4</accession>
<dbReference type="InterPro" id="IPR011539">
    <property type="entry name" value="RHD_DNA_bind_dom"/>
</dbReference>
<dbReference type="InterPro" id="IPR030492">
    <property type="entry name" value="RHD_CS"/>
</dbReference>
<dbReference type="GO" id="GO:0007249">
    <property type="term" value="P:canonical NF-kappaB signal transduction"/>
    <property type="evidence" value="ECO:0007669"/>
    <property type="project" value="TreeGrafter"/>
</dbReference>
<dbReference type="SMART" id="SM00429">
    <property type="entry name" value="IPT"/>
    <property type="match status" value="1"/>
</dbReference>
<dbReference type="InterPro" id="IPR002909">
    <property type="entry name" value="IPT_dom"/>
</dbReference>
<dbReference type="InterPro" id="IPR032397">
    <property type="entry name" value="RHD_dimer"/>
</dbReference>
<dbReference type="Gene3D" id="2.60.40.10">
    <property type="entry name" value="Immunoglobulins"/>
    <property type="match status" value="1"/>
</dbReference>
<dbReference type="GO" id="GO:0045944">
    <property type="term" value="P:positive regulation of transcription by RNA polymerase II"/>
    <property type="evidence" value="ECO:0007669"/>
    <property type="project" value="TreeGrafter"/>
</dbReference>
<dbReference type="AlphaFoldDB" id="A0AAD9UJS4"/>
<sequence>MDDRMGVMGGYRKPSYPHLVIVEQPKARGLRFRYECEGRSAGAIPGENNTPETRTYPTVKIENMDSTSAVIVVSCVSKEDPPRPHPHSLTGQNCQKGVCTVKLTNTDTISFRNLGIQCVKKKGIEESLRVRATVKVDPFSRGYSDKNHDLTTVRLCFQAFLPDQNGKFCRIVKPVVSNNIYDKKAVSELVICRISKQAGSVNGGDQVFIFTEKIQKDNIAVRFFETSEEGLVWEAFADFGQGDVHRQYAIVIRTPAYRNTRIKQPVTVLFQLRRPSDGEASEPKPFQFIPEDPVMNFLTSYVVELSGSFYILYFVNAGTPTGQFVKDLIKAKVSRKGRQTSTMTSDSAYPDDGAATSLPQYSINNTGAMAAADMYSVSTAETMMAAGQNVDTLQSVINATFNSTTLDTSQLDLSQIQNADLSSMDSNLAHYLIDSLQPGVDSFGSMPSFSETESGLQGDLVNMFHDPNIGANEVIPPK</sequence>
<dbReference type="InterPro" id="IPR033926">
    <property type="entry name" value="IPT_NFkappaB"/>
</dbReference>
<dbReference type="GO" id="GO:0038061">
    <property type="term" value="P:non-canonical NF-kappaB signal transduction"/>
    <property type="evidence" value="ECO:0007669"/>
    <property type="project" value="TreeGrafter"/>
</dbReference>
<protein>
    <recommendedName>
        <fullName evidence="1">RHD domain-containing protein</fullName>
    </recommendedName>
</protein>
<dbReference type="InterPro" id="IPR037059">
    <property type="entry name" value="RHD_DNA_bind_dom_sf"/>
</dbReference>
<dbReference type="PANTHER" id="PTHR24169:SF25">
    <property type="entry name" value="DORSAL-RELATED IMMUNITY FACTOR DIF-RELATED"/>
    <property type="match status" value="1"/>
</dbReference>
<keyword evidence="3" id="KW-1185">Reference proteome</keyword>
<dbReference type="GO" id="GO:0045087">
    <property type="term" value="P:innate immune response"/>
    <property type="evidence" value="ECO:0007669"/>
    <property type="project" value="TreeGrafter"/>
</dbReference>
<dbReference type="InterPro" id="IPR000451">
    <property type="entry name" value="NFkB/Dor"/>
</dbReference>
<organism evidence="2 3">
    <name type="scientific">Ridgeia piscesae</name>
    <name type="common">Tubeworm</name>
    <dbReference type="NCBI Taxonomy" id="27915"/>
    <lineage>
        <taxon>Eukaryota</taxon>
        <taxon>Metazoa</taxon>
        <taxon>Spiralia</taxon>
        <taxon>Lophotrochozoa</taxon>
        <taxon>Annelida</taxon>
        <taxon>Polychaeta</taxon>
        <taxon>Sedentaria</taxon>
        <taxon>Canalipalpata</taxon>
        <taxon>Sabellida</taxon>
        <taxon>Siboglinidae</taxon>
        <taxon>Ridgeia</taxon>
    </lineage>
</organism>
<dbReference type="GO" id="GO:0033554">
    <property type="term" value="P:cellular response to stress"/>
    <property type="evidence" value="ECO:0007669"/>
    <property type="project" value="TreeGrafter"/>
</dbReference>
<comment type="caution">
    <text evidence="2">The sequence shown here is derived from an EMBL/GenBank/DDBJ whole genome shotgun (WGS) entry which is preliminary data.</text>
</comment>
<dbReference type="InterPro" id="IPR008967">
    <property type="entry name" value="p53-like_TF_DNA-bd_sf"/>
</dbReference>
<dbReference type="SUPFAM" id="SSF81296">
    <property type="entry name" value="E set domains"/>
    <property type="match status" value="1"/>
</dbReference>
<dbReference type="PANTHER" id="PTHR24169">
    <property type="entry name" value="NUCLEAR FACTOR NF-KAPPA-B PROTEIN"/>
    <property type="match status" value="1"/>
</dbReference>
<feature type="domain" description="RHD" evidence="1">
    <location>
        <begin position="14"/>
        <end position="187"/>
    </location>
</feature>
<reference evidence="2" key="1">
    <citation type="journal article" date="2023" name="Mol. Biol. Evol.">
        <title>Third-Generation Sequencing Reveals the Adaptive Role of the Epigenome in Three Deep-Sea Polychaetes.</title>
        <authorList>
            <person name="Perez M."/>
            <person name="Aroh O."/>
            <person name="Sun Y."/>
            <person name="Lan Y."/>
            <person name="Juniper S.K."/>
            <person name="Young C.R."/>
            <person name="Angers B."/>
            <person name="Qian P.Y."/>
        </authorList>
    </citation>
    <scope>NUCLEOTIDE SEQUENCE</scope>
    <source>
        <tissue evidence="2">Vestimentum</tissue>
    </source>
</reference>
<dbReference type="SUPFAM" id="SSF49417">
    <property type="entry name" value="p53-like transcription factors"/>
    <property type="match status" value="1"/>
</dbReference>
<dbReference type="Proteomes" id="UP001209878">
    <property type="component" value="Unassembled WGS sequence"/>
</dbReference>
<dbReference type="GO" id="GO:0034097">
    <property type="term" value="P:response to cytokine"/>
    <property type="evidence" value="ECO:0007669"/>
    <property type="project" value="TreeGrafter"/>
</dbReference>